<sequence>MPPSLDDEKELLLAAEQGEMSLDKKKRSEEPPYLFRLIAIFVIGGLVIGLTRPPALLYSVPEITSQPLTPVQYQCMDICRNDMNHNVINDHIDIFVAEAHPYTIAIQHSTLQQQEVQHSQIKKRGLETESGDDETIKDDDIFAPRRSEIEEAIKRTESHPLTYSLSRMLSHNQTPIPEDPKQWKKWYQESMRRVDSVLADTRSSYKAQLRLTTLNKYDTIRNTDKDAGPGYVHQVVDIHPFSWLDYLKDDNRDFLSKENLDPIRIDAENARIMSEIAKFLEEAGLEFESDSDYDSDDEQVTILKRDLDNDDGPSPPRETPWWMEAGYITEPDVSNWSSKWITGEKCGPYDPPCPRPFPRPSPSPSPESQSSSSSSDKPTPSKTFGREWYPGIPLRASDDIPTTFQKRALPPPPPTASHYPTKTLQTRSYVHSVPTQNVNSLPTRYIPIPTQPDSPNVILPVISEQGDPNHPVAPKHFRRPAKKPLGNENRPFIDMYDKNLPWFDRNTRWDALMKEDRPRKPEDYMINPLPFPKKDGKKLRYHDGELGGSRPVRARPVGGGYRGGGQ</sequence>
<feature type="transmembrane region" description="Helical" evidence="2">
    <location>
        <begin position="33"/>
        <end position="51"/>
    </location>
</feature>
<evidence type="ECO:0000256" key="2">
    <source>
        <dbReference type="SAM" id="Phobius"/>
    </source>
</evidence>
<accession>A0AAN7BLZ6</accession>
<feature type="region of interest" description="Disordered" evidence="1">
    <location>
        <begin position="304"/>
        <end position="323"/>
    </location>
</feature>
<feature type="compositionally biased region" description="Low complexity" evidence="1">
    <location>
        <begin position="366"/>
        <end position="381"/>
    </location>
</feature>
<dbReference type="Proteomes" id="UP001301958">
    <property type="component" value="Unassembled WGS sequence"/>
</dbReference>
<evidence type="ECO:0000313" key="4">
    <source>
        <dbReference type="Proteomes" id="UP001301958"/>
    </source>
</evidence>
<reference evidence="3" key="1">
    <citation type="journal article" date="2023" name="Mol. Phylogenet. Evol.">
        <title>Genome-scale phylogeny and comparative genomics of the fungal order Sordariales.</title>
        <authorList>
            <person name="Hensen N."/>
            <person name="Bonometti L."/>
            <person name="Westerberg I."/>
            <person name="Brannstrom I.O."/>
            <person name="Guillou S."/>
            <person name="Cros-Aarteil S."/>
            <person name="Calhoun S."/>
            <person name="Haridas S."/>
            <person name="Kuo A."/>
            <person name="Mondo S."/>
            <person name="Pangilinan J."/>
            <person name="Riley R."/>
            <person name="LaButti K."/>
            <person name="Andreopoulos B."/>
            <person name="Lipzen A."/>
            <person name="Chen C."/>
            <person name="Yan M."/>
            <person name="Daum C."/>
            <person name="Ng V."/>
            <person name="Clum A."/>
            <person name="Steindorff A."/>
            <person name="Ohm R.A."/>
            <person name="Martin F."/>
            <person name="Silar P."/>
            <person name="Natvig D.O."/>
            <person name="Lalanne C."/>
            <person name="Gautier V."/>
            <person name="Ament-Velasquez S.L."/>
            <person name="Kruys A."/>
            <person name="Hutchinson M.I."/>
            <person name="Powell A.J."/>
            <person name="Barry K."/>
            <person name="Miller A.N."/>
            <person name="Grigoriev I.V."/>
            <person name="Debuchy R."/>
            <person name="Gladieux P."/>
            <person name="Hiltunen Thoren M."/>
            <person name="Johannesson H."/>
        </authorList>
    </citation>
    <scope>NUCLEOTIDE SEQUENCE</scope>
    <source>
        <strain evidence="3">CBS 990.96</strain>
    </source>
</reference>
<evidence type="ECO:0000313" key="3">
    <source>
        <dbReference type="EMBL" id="KAK4225778.1"/>
    </source>
</evidence>
<feature type="compositionally biased region" description="Gly residues" evidence="1">
    <location>
        <begin position="557"/>
        <end position="566"/>
    </location>
</feature>
<protein>
    <submittedName>
        <fullName evidence="3">Uncharacterized protein</fullName>
    </submittedName>
</protein>
<comment type="caution">
    <text evidence="3">The sequence shown here is derived from an EMBL/GenBank/DDBJ whole genome shotgun (WGS) entry which is preliminary data.</text>
</comment>
<feature type="compositionally biased region" description="Pro residues" evidence="1">
    <location>
        <begin position="349"/>
        <end position="365"/>
    </location>
</feature>
<keyword evidence="2" id="KW-0812">Transmembrane</keyword>
<keyword evidence="2" id="KW-1133">Transmembrane helix</keyword>
<gene>
    <name evidence="3" type="ORF">QBC38DRAFT_445204</name>
</gene>
<feature type="region of interest" description="Disordered" evidence="1">
    <location>
        <begin position="515"/>
        <end position="566"/>
    </location>
</feature>
<keyword evidence="4" id="KW-1185">Reference proteome</keyword>
<organism evidence="3 4">
    <name type="scientific">Podospora fimiseda</name>
    <dbReference type="NCBI Taxonomy" id="252190"/>
    <lineage>
        <taxon>Eukaryota</taxon>
        <taxon>Fungi</taxon>
        <taxon>Dikarya</taxon>
        <taxon>Ascomycota</taxon>
        <taxon>Pezizomycotina</taxon>
        <taxon>Sordariomycetes</taxon>
        <taxon>Sordariomycetidae</taxon>
        <taxon>Sordariales</taxon>
        <taxon>Podosporaceae</taxon>
        <taxon>Podospora</taxon>
    </lineage>
</organism>
<dbReference type="EMBL" id="MU865359">
    <property type="protein sequence ID" value="KAK4225778.1"/>
    <property type="molecule type" value="Genomic_DNA"/>
</dbReference>
<feature type="region of interest" description="Disordered" evidence="1">
    <location>
        <begin position="347"/>
        <end position="398"/>
    </location>
</feature>
<dbReference type="AlphaFoldDB" id="A0AAN7BLZ6"/>
<proteinExistence type="predicted"/>
<keyword evidence="2" id="KW-0472">Membrane</keyword>
<name>A0AAN7BLZ6_9PEZI</name>
<evidence type="ECO:0000256" key="1">
    <source>
        <dbReference type="SAM" id="MobiDB-lite"/>
    </source>
</evidence>
<reference evidence="3" key="2">
    <citation type="submission" date="2023-05" db="EMBL/GenBank/DDBJ databases">
        <authorList>
            <consortium name="Lawrence Berkeley National Laboratory"/>
            <person name="Steindorff A."/>
            <person name="Hensen N."/>
            <person name="Bonometti L."/>
            <person name="Westerberg I."/>
            <person name="Brannstrom I.O."/>
            <person name="Guillou S."/>
            <person name="Cros-Aarteil S."/>
            <person name="Calhoun S."/>
            <person name="Haridas S."/>
            <person name="Kuo A."/>
            <person name="Mondo S."/>
            <person name="Pangilinan J."/>
            <person name="Riley R."/>
            <person name="Labutti K."/>
            <person name="Andreopoulos B."/>
            <person name="Lipzen A."/>
            <person name="Chen C."/>
            <person name="Yanf M."/>
            <person name="Daum C."/>
            <person name="Ng V."/>
            <person name="Clum A."/>
            <person name="Ohm R."/>
            <person name="Martin F."/>
            <person name="Silar P."/>
            <person name="Natvig D."/>
            <person name="Lalanne C."/>
            <person name="Gautier V."/>
            <person name="Ament-Velasquez S.L."/>
            <person name="Kruys A."/>
            <person name="Hutchinson M.I."/>
            <person name="Powell A.J."/>
            <person name="Barry K."/>
            <person name="Miller A.N."/>
            <person name="Grigoriev I.V."/>
            <person name="Debuchy R."/>
            <person name="Gladieux P."/>
            <person name="Thoren M.H."/>
            <person name="Johannesson H."/>
        </authorList>
    </citation>
    <scope>NUCLEOTIDE SEQUENCE</scope>
    <source>
        <strain evidence="3">CBS 990.96</strain>
    </source>
</reference>